<feature type="region of interest" description="Disordered" evidence="1">
    <location>
        <begin position="195"/>
        <end position="308"/>
    </location>
</feature>
<reference evidence="2" key="1">
    <citation type="journal article" date="2020" name="Stud. Mycol.">
        <title>101 Dothideomycetes genomes: a test case for predicting lifestyles and emergence of pathogens.</title>
        <authorList>
            <person name="Haridas S."/>
            <person name="Albert R."/>
            <person name="Binder M."/>
            <person name="Bloem J."/>
            <person name="Labutti K."/>
            <person name="Salamov A."/>
            <person name="Andreopoulos B."/>
            <person name="Baker S."/>
            <person name="Barry K."/>
            <person name="Bills G."/>
            <person name="Bluhm B."/>
            <person name="Cannon C."/>
            <person name="Castanera R."/>
            <person name="Culley D."/>
            <person name="Daum C."/>
            <person name="Ezra D."/>
            <person name="Gonzalez J."/>
            <person name="Henrissat B."/>
            <person name="Kuo A."/>
            <person name="Liang C."/>
            <person name="Lipzen A."/>
            <person name="Lutzoni F."/>
            <person name="Magnuson J."/>
            <person name="Mondo S."/>
            <person name="Nolan M."/>
            <person name="Ohm R."/>
            <person name="Pangilinan J."/>
            <person name="Park H.-J."/>
            <person name="Ramirez L."/>
            <person name="Alfaro M."/>
            <person name="Sun H."/>
            <person name="Tritt A."/>
            <person name="Yoshinaga Y."/>
            <person name="Zwiers L.-H."/>
            <person name="Turgeon B."/>
            <person name="Goodwin S."/>
            <person name="Spatafora J."/>
            <person name="Crous P."/>
            <person name="Grigoriev I."/>
        </authorList>
    </citation>
    <scope>NUCLEOTIDE SEQUENCE</scope>
    <source>
        <strain evidence="2">ATCC 16933</strain>
    </source>
</reference>
<organism evidence="2 3">
    <name type="scientific">Lineolata rhizophorae</name>
    <dbReference type="NCBI Taxonomy" id="578093"/>
    <lineage>
        <taxon>Eukaryota</taxon>
        <taxon>Fungi</taxon>
        <taxon>Dikarya</taxon>
        <taxon>Ascomycota</taxon>
        <taxon>Pezizomycotina</taxon>
        <taxon>Dothideomycetes</taxon>
        <taxon>Dothideomycetes incertae sedis</taxon>
        <taxon>Lineolatales</taxon>
        <taxon>Lineolataceae</taxon>
        <taxon>Lineolata</taxon>
    </lineage>
</organism>
<keyword evidence="3" id="KW-1185">Reference proteome</keyword>
<name>A0A6A6P023_9PEZI</name>
<gene>
    <name evidence="2" type="ORF">BDY21DRAFT_391151</name>
</gene>
<dbReference type="Proteomes" id="UP000799766">
    <property type="component" value="Unassembled WGS sequence"/>
</dbReference>
<evidence type="ECO:0000313" key="3">
    <source>
        <dbReference type="Proteomes" id="UP000799766"/>
    </source>
</evidence>
<evidence type="ECO:0000313" key="2">
    <source>
        <dbReference type="EMBL" id="KAF2457361.1"/>
    </source>
</evidence>
<feature type="region of interest" description="Disordered" evidence="1">
    <location>
        <begin position="380"/>
        <end position="414"/>
    </location>
</feature>
<protein>
    <submittedName>
        <fullName evidence="2">Uncharacterized protein</fullName>
    </submittedName>
</protein>
<evidence type="ECO:0000256" key="1">
    <source>
        <dbReference type="SAM" id="MobiDB-lite"/>
    </source>
</evidence>
<feature type="compositionally biased region" description="Pro residues" evidence="1">
    <location>
        <begin position="247"/>
        <end position="260"/>
    </location>
</feature>
<sequence>MAATWSAEVLWDWLVGRPVACGEDPGVRGPDWVRIHEPTEPSRTPRIASQDNRTDERAKLRFASQGWTARIGRPACWNGGRTDTEDGERWMMRRSVGWGPLRAPAFVGSKLYLPGFAASDAGGWLTPGPSPAPALRLAGAERATGPRGVHGGSAEKRRDLGLARWGLAVAKCGEGSARGYESASARTAPVASLSARAPAVAPPPRPPSRLSSPRPNVPTIPWLPRSRPRRRYAANESSNRRQRRPPQLSPTPKKPPSPYDPRPRRTRAIPSLNESFENASVRTRTIRRPRPDAAPERTASNLFPPPSPTNRISPRGLVAAPPSQKSGVCLCHQSLAVARPRPIGPWPAGRARSLRHGSGLVVCVVCVLPTLHPCEPCTTNPSRRRATTTVPTAAARSVPKSNDRAGDRGFRPRNLDPEDYESLVSFSATQVRVRLII</sequence>
<feature type="compositionally biased region" description="Low complexity" evidence="1">
    <location>
        <begin position="387"/>
        <end position="399"/>
    </location>
</feature>
<feature type="compositionally biased region" description="Polar residues" evidence="1">
    <location>
        <begin position="272"/>
        <end position="283"/>
    </location>
</feature>
<accession>A0A6A6P023</accession>
<dbReference type="AlphaFoldDB" id="A0A6A6P023"/>
<dbReference type="EMBL" id="MU001680">
    <property type="protein sequence ID" value="KAF2457361.1"/>
    <property type="molecule type" value="Genomic_DNA"/>
</dbReference>
<feature type="compositionally biased region" description="Basic and acidic residues" evidence="1">
    <location>
        <begin position="401"/>
        <end position="414"/>
    </location>
</feature>
<proteinExistence type="predicted"/>